<evidence type="ECO:0000313" key="8">
    <source>
        <dbReference type="EMBL" id="EFU68365.1"/>
    </source>
</evidence>
<evidence type="ECO:0000256" key="2">
    <source>
        <dbReference type="ARBA" id="ARBA00023015"/>
    </source>
</evidence>
<keyword evidence="4" id="KW-0238">DNA-binding</keyword>
<dbReference type="InterPro" id="IPR007627">
    <property type="entry name" value="RNA_pol_sigma70_r2"/>
</dbReference>
<dbReference type="EMBL" id="AEPS01000002">
    <property type="protein sequence ID" value="EFU68365.1"/>
    <property type="molecule type" value="Genomic_DNA"/>
</dbReference>
<accession>E6KVQ6</accession>
<name>E6KVQ6_9PAST</name>
<comment type="caution">
    <text evidence="8">The sequence shown here is derived from an EMBL/GenBank/DDBJ whole genome shotgun (WGS) entry which is preliminary data.</text>
</comment>
<dbReference type="SUPFAM" id="SSF88659">
    <property type="entry name" value="Sigma3 and sigma4 domains of RNA polymerase sigma factors"/>
    <property type="match status" value="1"/>
</dbReference>
<protein>
    <submittedName>
        <fullName evidence="8">RNA polymerase sigma factor</fullName>
    </submittedName>
</protein>
<dbReference type="NCBIfam" id="TIGR02943">
    <property type="entry name" value="Sig70_famx1"/>
    <property type="match status" value="1"/>
</dbReference>
<evidence type="ECO:0000259" key="6">
    <source>
        <dbReference type="Pfam" id="PF04542"/>
    </source>
</evidence>
<evidence type="ECO:0000256" key="5">
    <source>
        <dbReference type="ARBA" id="ARBA00023163"/>
    </source>
</evidence>
<gene>
    <name evidence="8" type="ORF">HMPREF9064_0238</name>
</gene>
<dbReference type="GO" id="GO:0016987">
    <property type="term" value="F:sigma factor activity"/>
    <property type="evidence" value="ECO:0007669"/>
    <property type="project" value="UniProtKB-KW"/>
</dbReference>
<dbReference type="InterPro" id="IPR014284">
    <property type="entry name" value="RNA_pol_sigma-70_dom"/>
</dbReference>
<dbReference type="NCBIfam" id="TIGR02937">
    <property type="entry name" value="sigma70-ECF"/>
    <property type="match status" value="1"/>
</dbReference>
<dbReference type="CDD" id="cd06171">
    <property type="entry name" value="Sigma70_r4"/>
    <property type="match status" value="1"/>
</dbReference>
<dbReference type="InterPro" id="IPR013324">
    <property type="entry name" value="RNA_pol_sigma_r3/r4-like"/>
</dbReference>
<feature type="domain" description="RNA polymerase sigma-70 region 2" evidence="6">
    <location>
        <begin position="32"/>
        <end position="94"/>
    </location>
</feature>
<dbReference type="Gene3D" id="1.10.1740.10">
    <property type="match status" value="1"/>
</dbReference>
<dbReference type="Proteomes" id="UP000032871">
    <property type="component" value="Unassembled WGS sequence"/>
</dbReference>
<dbReference type="InterPro" id="IPR013325">
    <property type="entry name" value="RNA_pol_sigma_r2"/>
</dbReference>
<comment type="similarity">
    <text evidence="1">Belongs to the sigma-70 factor family. ECF subfamily.</text>
</comment>
<dbReference type="InterPro" id="IPR039425">
    <property type="entry name" value="RNA_pol_sigma-70-like"/>
</dbReference>
<dbReference type="AlphaFoldDB" id="E6KVQ6"/>
<dbReference type="Gene3D" id="1.10.10.10">
    <property type="entry name" value="Winged helix-like DNA-binding domain superfamily/Winged helix DNA-binding domain"/>
    <property type="match status" value="1"/>
</dbReference>
<evidence type="ECO:0000256" key="1">
    <source>
        <dbReference type="ARBA" id="ARBA00010641"/>
    </source>
</evidence>
<dbReference type="PANTHER" id="PTHR43133">
    <property type="entry name" value="RNA POLYMERASE ECF-TYPE SIGMA FACTO"/>
    <property type="match status" value="1"/>
</dbReference>
<dbReference type="Pfam" id="PF08281">
    <property type="entry name" value="Sigma70_r4_2"/>
    <property type="match status" value="1"/>
</dbReference>
<keyword evidence="9" id="KW-1185">Reference proteome</keyword>
<dbReference type="GO" id="GO:0003677">
    <property type="term" value="F:DNA binding"/>
    <property type="evidence" value="ECO:0007669"/>
    <property type="project" value="UniProtKB-KW"/>
</dbReference>
<evidence type="ECO:0000256" key="3">
    <source>
        <dbReference type="ARBA" id="ARBA00023082"/>
    </source>
</evidence>
<sequence>MPASTDKTDFLMSSTMPLAFQLISSQQIQEIREQMLKFALLQLRDKDLAEDVVQEALTRAYQHAASFKGAAALKTWFFAILKNQIIDLLKYRQRVVTVSEVSDDDDPNAFFDQEGHWDRSRFLPSTWEEPQEQAYKKEFWIIFEACLDHLPAQQARVFMMREYFDMQSEQICQECDVSISNLHVLLYRARLQLQACLSRHWFDHKDNAGEK</sequence>
<dbReference type="STRING" id="739.GCA_001059425_00189"/>
<evidence type="ECO:0000256" key="4">
    <source>
        <dbReference type="ARBA" id="ARBA00023125"/>
    </source>
</evidence>
<keyword evidence="3" id="KW-0731">Sigma factor</keyword>
<dbReference type="NCBIfam" id="NF009182">
    <property type="entry name" value="PRK12530.1"/>
    <property type="match status" value="1"/>
</dbReference>
<dbReference type="InterPro" id="IPR013249">
    <property type="entry name" value="RNA_pol_sigma70_r4_t2"/>
</dbReference>
<dbReference type="GO" id="GO:0006352">
    <property type="term" value="P:DNA-templated transcription initiation"/>
    <property type="evidence" value="ECO:0007669"/>
    <property type="project" value="InterPro"/>
</dbReference>
<keyword evidence="2" id="KW-0805">Transcription regulation</keyword>
<dbReference type="PANTHER" id="PTHR43133:SF8">
    <property type="entry name" value="RNA POLYMERASE SIGMA FACTOR HI_1459-RELATED"/>
    <property type="match status" value="1"/>
</dbReference>
<dbReference type="SUPFAM" id="SSF88946">
    <property type="entry name" value="Sigma2 domain of RNA polymerase sigma factors"/>
    <property type="match status" value="1"/>
</dbReference>
<organism evidence="8 9">
    <name type="scientific">Aggregatibacter segnis ATCC 33393</name>
    <dbReference type="NCBI Taxonomy" id="888057"/>
    <lineage>
        <taxon>Bacteria</taxon>
        <taxon>Pseudomonadati</taxon>
        <taxon>Pseudomonadota</taxon>
        <taxon>Gammaproteobacteria</taxon>
        <taxon>Pasteurellales</taxon>
        <taxon>Pasteurellaceae</taxon>
        <taxon>Aggregatibacter</taxon>
    </lineage>
</organism>
<dbReference type="HOGENOM" id="CLU_047691_2_0_6"/>
<feature type="domain" description="RNA polymerase sigma factor 70 region 4 type 2" evidence="7">
    <location>
        <begin position="143"/>
        <end position="193"/>
    </location>
</feature>
<keyword evidence="5" id="KW-0804">Transcription</keyword>
<proteinExistence type="inferred from homology"/>
<dbReference type="InterPro" id="IPR014289">
    <property type="entry name" value="RNA_pol_sigma-24-rel"/>
</dbReference>
<evidence type="ECO:0000313" key="9">
    <source>
        <dbReference type="Proteomes" id="UP000032871"/>
    </source>
</evidence>
<dbReference type="Pfam" id="PF04542">
    <property type="entry name" value="Sigma70_r2"/>
    <property type="match status" value="1"/>
</dbReference>
<dbReference type="InterPro" id="IPR036388">
    <property type="entry name" value="WH-like_DNA-bd_sf"/>
</dbReference>
<reference evidence="8 9" key="1">
    <citation type="submission" date="2010-12" db="EMBL/GenBank/DDBJ databases">
        <authorList>
            <person name="Muzny D."/>
            <person name="Qin X."/>
            <person name="Deng J."/>
            <person name="Jiang H."/>
            <person name="Liu Y."/>
            <person name="Qu J."/>
            <person name="Song X.-Z."/>
            <person name="Zhang L."/>
            <person name="Thornton R."/>
            <person name="Coyle M."/>
            <person name="Francisco L."/>
            <person name="Jackson L."/>
            <person name="Javaid M."/>
            <person name="Korchina V."/>
            <person name="Kovar C."/>
            <person name="Mata R."/>
            <person name="Mathew T."/>
            <person name="Ngo R."/>
            <person name="Nguyen L."/>
            <person name="Nguyen N."/>
            <person name="Okwuonu G."/>
            <person name="Ongeri F."/>
            <person name="Pham C."/>
            <person name="Simmons D."/>
            <person name="Wilczek-Boney K."/>
            <person name="Hale W."/>
            <person name="Jakkamsetti A."/>
            <person name="Pham P."/>
            <person name="Ruth R."/>
            <person name="San Lucas F."/>
            <person name="Warren J."/>
            <person name="Zhang J."/>
            <person name="Zhao Z."/>
            <person name="Zhou C."/>
            <person name="Zhu D."/>
            <person name="Lee S."/>
            <person name="Bess C."/>
            <person name="Blankenburg K."/>
            <person name="Forbes L."/>
            <person name="Fu Q."/>
            <person name="Gubbala S."/>
            <person name="Hirani K."/>
            <person name="Jayaseelan J.C."/>
            <person name="Lara F."/>
            <person name="Munidasa M."/>
            <person name="Palculict T."/>
            <person name="Patil S."/>
            <person name="Pu L.-L."/>
            <person name="Saada N."/>
            <person name="Tang L."/>
            <person name="Weissenberger G."/>
            <person name="Zhu Y."/>
            <person name="Hemphill L."/>
            <person name="Shang Y."/>
            <person name="Youmans B."/>
            <person name="Ayvaz T."/>
            <person name="Ross M."/>
            <person name="Santibanez J."/>
            <person name="Aqrawi P."/>
            <person name="Gross S."/>
            <person name="Joshi V."/>
            <person name="Fowler G."/>
            <person name="Nazareth L."/>
            <person name="Reid J."/>
            <person name="Worley K."/>
            <person name="Petrosino J."/>
            <person name="Highlander S."/>
            <person name="Gibbs R."/>
        </authorList>
    </citation>
    <scope>NUCLEOTIDE SEQUENCE [LARGE SCALE GENOMIC DNA]</scope>
    <source>
        <strain evidence="8 9">ATCC 33393</strain>
    </source>
</reference>
<evidence type="ECO:0000259" key="7">
    <source>
        <dbReference type="Pfam" id="PF08281"/>
    </source>
</evidence>